<reference evidence="1 2" key="1">
    <citation type="submission" date="2023-07" db="EMBL/GenBank/DDBJ databases">
        <title>Sequencing the genomes of 1000 actinobacteria strains.</title>
        <authorList>
            <person name="Klenk H.-P."/>
        </authorList>
    </citation>
    <scope>NUCLEOTIDE SEQUENCE [LARGE SCALE GENOMIC DNA]</scope>
    <source>
        <strain evidence="1 2">DSM 44709</strain>
    </source>
</reference>
<dbReference type="PANTHER" id="PTHR13812">
    <property type="entry name" value="KETIMINE REDUCTASE MU-CRYSTALLIN"/>
    <property type="match status" value="1"/>
</dbReference>
<dbReference type="InterPro" id="IPR023866">
    <property type="entry name" value="SbnB"/>
</dbReference>
<dbReference type="InterPro" id="IPR023401">
    <property type="entry name" value="ODC_N"/>
</dbReference>
<gene>
    <name evidence="1" type="ORF">J2S42_000550</name>
</gene>
<comment type="caution">
    <text evidence="1">The sequence shown here is derived from an EMBL/GenBank/DDBJ whole genome shotgun (WGS) entry which is preliminary data.</text>
</comment>
<dbReference type="EMBL" id="JAUSUZ010000001">
    <property type="protein sequence ID" value="MDQ0363881.1"/>
    <property type="molecule type" value="Genomic_DNA"/>
</dbReference>
<keyword evidence="1" id="KW-0456">Lyase</keyword>
<dbReference type="SUPFAM" id="SSF51735">
    <property type="entry name" value="NAD(P)-binding Rossmann-fold domains"/>
    <property type="match status" value="1"/>
</dbReference>
<evidence type="ECO:0000313" key="2">
    <source>
        <dbReference type="Proteomes" id="UP001240236"/>
    </source>
</evidence>
<keyword evidence="2" id="KW-1185">Reference proteome</keyword>
<sequence length="343" mass="35846">MLIVSYDEVRELLAGRETEVIDAVDRAYRWHAEGRSTLPHSSFLRLPGTRGERIIGLPAHLSGDDGDSGYAGIKWIASFPGNLAAGLPRASAVVVLNSMRTGRPHTLLEASLISAGRTAASAALAARTLGRAPDGDGTGLIGCGVINFEVLRYLAAVAPVCGALTVFDVDPARAEAFLRRAAPLVAPGTRLTVAPTPEAVLAAHPLVSVATTATTPHLRLDACAPGSLVLHLSLRDIVAEDIVRQHNVVDDVDHAVRESTSLHLGEGLLGHRDFIDATIGDLLLGRKSVHVAPGRVVVFSPFGLGVLDLAVAELVRARAVAGGRGVTVPGFLPGDTDNTEEKS</sequence>
<organism evidence="1 2">
    <name type="scientific">Catenuloplanes indicus</name>
    <dbReference type="NCBI Taxonomy" id="137267"/>
    <lineage>
        <taxon>Bacteria</taxon>
        <taxon>Bacillati</taxon>
        <taxon>Actinomycetota</taxon>
        <taxon>Actinomycetes</taxon>
        <taxon>Micromonosporales</taxon>
        <taxon>Micromonosporaceae</taxon>
        <taxon>Catenuloplanes</taxon>
    </lineage>
</organism>
<dbReference type="PIRSF" id="PIRSF001439">
    <property type="entry name" value="CryM"/>
    <property type="match status" value="1"/>
</dbReference>
<dbReference type="PANTHER" id="PTHR13812:SF19">
    <property type="entry name" value="KETIMINE REDUCTASE MU-CRYSTALLIN"/>
    <property type="match status" value="1"/>
</dbReference>
<dbReference type="InterPro" id="IPR003462">
    <property type="entry name" value="ODC_Mu_crystall"/>
</dbReference>
<proteinExistence type="predicted"/>
<evidence type="ECO:0000313" key="1">
    <source>
        <dbReference type="EMBL" id="MDQ0363881.1"/>
    </source>
</evidence>
<accession>A0AAE3VUD0</accession>
<name>A0AAE3VUD0_9ACTN</name>
<dbReference type="GO" id="GO:0019290">
    <property type="term" value="P:siderophore biosynthetic process"/>
    <property type="evidence" value="ECO:0007669"/>
    <property type="project" value="InterPro"/>
</dbReference>
<protein>
    <submittedName>
        <fullName evidence="1">Ornithine cyclodeaminase</fullName>
        <ecNumber evidence="1">4.3.1.12</ecNumber>
    </submittedName>
</protein>
<dbReference type="Gene3D" id="3.30.1780.10">
    <property type="entry name" value="ornithine cyclodeaminase, domain 1"/>
    <property type="match status" value="1"/>
</dbReference>
<dbReference type="AlphaFoldDB" id="A0AAE3VUD0"/>
<dbReference type="GO" id="GO:0008473">
    <property type="term" value="F:ornithine cyclodeaminase activity"/>
    <property type="evidence" value="ECO:0007669"/>
    <property type="project" value="UniProtKB-EC"/>
</dbReference>
<dbReference type="InterPro" id="IPR036291">
    <property type="entry name" value="NAD(P)-bd_dom_sf"/>
</dbReference>
<dbReference type="Proteomes" id="UP001240236">
    <property type="component" value="Unassembled WGS sequence"/>
</dbReference>
<dbReference type="RefSeq" id="WP_307234849.1">
    <property type="nucleotide sequence ID" value="NZ_JAUSUZ010000001.1"/>
</dbReference>
<dbReference type="Gene3D" id="3.40.50.720">
    <property type="entry name" value="NAD(P)-binding Rossmann-like Domain"/>
    <property type="match status" value="1"/>
</dbReference>
<dbReference type="NCBIfam" id="TIGR03944">
    <property type="entry name" value="dehyd_SbnB_fam"/>
    <property type="match status" value="1"/>
</dbReference>
<dbReference type="GO" id="GO:0016639">
    <property type="term" value="F:oxidoreductase activity, acting on the CH-NH2 group of donors, NAD or NADP as acceptor"/>
    <property type="evidence" value="ECO:0007669"/>
    <property type="project" value="InterPro"/>
</dbReference>
<dbReference type="GO" id="GO:0005737">
    <property type="term" value="C:cytoplasm"/>
    <property type="evidence" value="ECO:0007669"/>
    <property type="project" value="TreeGrafter"/>
</dbReference>
<dbReference type="Pfam" id="PF02423">
    <property type="entry name" value="OCD_Mu_crystall"/>
    <property type="match status" value="1"/>
</dbReference>
<dbReference type="EC" id="4.3.1.12" evidence="1"/>